<evidence type="ECO:0000313" key="5">
    <source>
        <dbReference type="Proteomes" id="UP001207408"/>
    </source>
</evidence>
<comment type="caution">
    <text evidence="4">The sequence shown here is derived from an EMBL/GenBank/DDBJ whole genome shotgun (WGS) entry which is preliminary data.</text>
</comment>
<dbReference type="Pfam" id="PF13439">
    <property type="entry name" value="Glyco_transf_4"/>
    <property type="match status" value="1"/>
</dbReference>
<dbReference type="CDD" id="cd03801">
    <property type="entry name" value="GT4_PimA-like"/>
    <property type="match status" value="1"/>
</dbReference>
<dbReference type="GO" id="GO:0009103">
    <property type="term" value="P:lipopolysaccharide biosynthetic process"/>
    <property type="evidence" value="ECO:0007669"/>
    <property type="project" value="TreeGrafter"/>
</dbReference>
<dbReference type="Gene3D" id="3.40.50.2000">
    <property type="entry name" value="Glycogen Phosphorylase B"/>
    <property type="match status" value="2"/>
</dbReference>
<feature type="domain" description="Glycosyltransferase subfamily 4-like N-terminal" evidence="3">
    <location>
        <begin position="119"/>
        <end position="227"/>
    </location>
</feature>
<keyword evidence="1" id="KW-0808">Transferase</keyword>
<accession>A0AAE3SJJ0</accession>
<organism evidence="4 5">
    <name type="scientific">Plebeiibacterium marinum</name>
    <dbReference type="NCBI Taxonomy" id="2992111"/>
    <lineage>
        <taxon>Bacteria</taxon>
        <taxon>Pseudomonadati</taxon>
        <taxon>Bacteroidota</taxon>
        <taxon>Bacteroidia</taxon>
        <taxon>Marinilabiliales</taxon>
        <taxon>Marinilabiliaceae</taxon>
        <taxon>Plebeiibacterium</taxon>
    </lineage>
</organism>
<gene>
    <name evidence="4" type="ORF">OM074_07775</name>
</gene>
<dbReference type="Proteomes" id="UP001207408">
    <property type="component" value="Unassembled WGS sequence"/>
</dbReference>
<evidence type="ECO:0000259" key="2">
    <source>
        <dbReference type="Pfam" id="PF00534"/>
    </source>
</evidence>
<dbReference type="PANTHER" id="PTHR46401:SF2">
    <property type="entry name" value="GLYCOSYLTRANSFERASE WBBK-RELATED"/>
    <property type="match status" value="1"/>
</dbReference>
<sequence>MKTIFIIPGAGDSFYCGNCFRDNLQASALKKMGHEAIIMPLYLPLKNEAFKTDSPLFFPATTYYVAQKFFQKITMPGWMKRWLGSDSMLSFASSMSETTSAKGMEKMTLSMIDGDSPAFLNEVNQLINWLKQEKPDVVHISTSLLIGIAKAIKQKMDIPVVCSLLDEEVWIDSMKKSYADLAWKNIGKNLQFVDKLITTSNYYKAYAQQKVPEIGNLEVIYPGINQEQYKPGKPLQDPVIGFFYRLNPKNGLDILAKAYVALKNKNTIPNLKLKIGGGFTAQDKKFIAKVKAILNPYIDDVEFVDSYSMSDHIGFYQSISVLSVPLTFNEGIGVYICEAFACGIPAVEPATGSFPEVVGKAGVLYEPNHPDKLAEALESLLGDENRYQQAKINALEKASTLFNDAVMAEKLLNIYKSI</sequence>
<evidence type="ECO:0000313" key="4">
    <source>
        <dbReference type="EMBL" id="MCW3805524.1"/>
    </source>
</evidence>
<dbReference type="GO" id="GO:0016757">
    <property type="term" value="F:glycosyltransferase activity"/>
    <property type="evidence" value="ECO:0007669"/>
    <property type="project" value="InterPro"/>
</dbReference>
<dbReference type="RefSeq" id="WP_301198895.1">
    <property type="nucleotide sequence ID" value="NZ_JAPDPI010000012.1"/>
</dbReference>
<feature type="domain" description="Glycosyl transferase family 1" evidence="2">
    <location>
        <begin position="229"/>
        <end position="394"/>
    </location>
</feature>
<dbReference type="InterPro" id="IPR001296">
    <property type="entry name" value="Glyco_trans_1"/>
</dbReference>
<dbReference type="Pfam" id="PF00534">
    <property type="entry name" value="Glycos_transf_1"/>
    <property type="match status" value="1"/>
</dbReference>
<dbReference type="PANTHER" id="PTHR46401">
    <property type="entry name" value="GLYCOSYLTRANSFERASE WBBK-RELATED"/>
    <property type="match status" value="1"/>
</dbReference>
<dbReference type="InterPro" id="IPR028098">
    <property type="entry name" value="Glyco_trans_4-like_N"/>
</dbReference>
<keyword evidence="5" id="KW-1185">Reference proteome</keyword>
<reference evidence="4" key="1">
    <citation type="submission" date="2022-10" db="EMBL/GenBank/DDBJ databases">
        <authorList>
            <person name="Yu W.X."/>
        </authorList>
    </citation>
    <scope>NUCLEOTIDE SEQUENCE</scope>
    <source>
        <strain evidence="4">D04</strain>
    </source>
</reference>
<proteinExistence type="predicted"/>
<evidence type="ECO:0000256" key="1">
    <source>
        <dbReference type="ARBA" id="ARBA00022679"/>
    </source>
</evidence>
<dbReference type="AlphaFoldDB" id="A0AAE3SJJ0"/>
<dbReference type="SUPFAM" id="SSF53756">
    <property type="entry name" value="UDP-Glycosyltransferase/glycogen phosphorylase"/>
    <property type="match status" value="1"/>
</dbReference>
<protein>
    <submittedName>
        <fullName evidence="4">Glycosyltransferase family 4 protein</fullName>
    </submittedName>
</protein>
<evidence type="ECO:0000259" key="3">
    <source>
        <dbReference type="Pfam" id="PF13439"/>
    </source>
</evidence>
<dbReference type="EMBL" id="JAPDPI010000012">
    <property type="protein sequence ID" value="MCW3805524.1"/>
    <property type="molecule type" value="Genomic_DNA"/>
</dbReference>
<name>A0AAE3SJJ0_9BACT</name>